<evidence type="ECO:0000256" key="2">
    <source>
        <dbReference type="ARBA" id="ARBA00007362"/>
    </source>
</evidence>
<feature type="transmembrane region" description="Helical" evidence="6">
    <location>
        <begin position="227"/>
        <end position="248"/>
    </location>
</feature>
<feature type="transmembrane region" description="Helical" evidence="6">
    <location>
        <begin position="79"/>
        <end position="98"/>
    </location>
</feature>
<keyword evidence="4 6" id="KW-1133">Transmembrane helix</keyword>
<evidence type="ECO:0000313" key="9">
    <source>
        <dbReference type="Proteomes" id="UP001169760"/>
    </source>
</evidence>
<comment type="subcellular location">
    <subcellularLocation>
        <location evidence="1">Membrane</location>
        <topology evidence="1">Multi-pass membrane protein</topology>
    </subcellularLocation>
</comment>
<keyword evidence="3 6" id="KW-0812">Transmembrane</keyword>
<evidence type="ECO:0000313" key="8">
    <source>
        <dbReference type="EMBL" id="MDO6423692.1"/>
    </source>
</evidence>
<comment type="caution">
    <text evidence="8">The sequence shown here is derived from an EMBL/GenBank/DDBJ whole genome shotgun (WGS) entry which is preliminary data.</text>
</comment>
<gene>
    <name evidence="8" type="ORF">Q4521_14515</name>
</gene>
<feature type="transmembrane region" description="Helical" evidence="6">
    <location>
        <begin position="132"/>
        <end position="150"/>
    </location>
</feature>
<dbReference type="EMBL" id="JAUOPB010000010">
    <property type="protein sequence ID" value="MDO6423692.1"/>
    <property type="molecule type" value="Genomic_DNA"/>
</dbReference>
<feature type="transmembrane region" description="Helical" evidence="6">
    <location>
        <begin position="48"/>
        <end position="67"/>
    </location>
</feature>
<dbReference type="Proteomes" id="UP001169760">
    <property type="component" value="Unassembled WGS sequence"/>
</dbReference>
<keyword evidence="5 6" id="KW-0472">Membrane</keyword>
<evidence type="ECO:0000256" key="1">
    <source>
        <dbReference type="ARBA" id="ARBA00004141"/>
    </source>
</evidence>
<organism evidence="8 9">
    <name type="scientific">Saccharophagus degradans</name>
    <dbReference type="NCBI Taxonomy" id="86304"/>
    <lineage>
        <taxon>Bacteria</taxon>
        <taxon>Pseudomonadati</taxon>
        <taxon>Pseudomonadota</taxon>
        <taxon>Gammaproteobacteria</taxon>
        <taxon>Cellvibrionales</taxon>
        <taxon>Cellvibrionaceae</taxon>
        <taxon>Saccharophagus</taxon>
    </lineage>
</organism>
<name>A0AAW7X7W0_9GAMM</name>
<evidence type="ECO:0000256" key="6">
    <source>
        <dbReference type="SAM" id="Phobius"/>
    </source>
</evidence>
<feature type="transmembrane region" description="Helical" evidence="6">
    <location>
        <begin position="279"/>
        <end position="300"/>
    </location>
</feature>
<feature type="transmembrane region" description="Helical" evidence="6">
    <location>
        <begin position="156"/>
        <end position="176"/>
    </location>
</feature>
<sequence length="310" mass="34073">MRQALLRLSVNHTKLLGVLAAFTMMLIWSGWIVSSRQGLTTTLSPLDITWMRFVVASLVTLPIALSYHWRTFPVRKACFIALSYGAPYAWLAYLGLIITPSANASVIINGGLPVATSLIAVLFFGARVTKGVILLIGFIFLANILTFMDAELFNRRYFIGVSLLAVATVSLAIYMAAVKAWEVSVKDIMVWVPLINTAVMTPIWLIFSDGLTSFTSLPVNELLFHVIYQGVIVSVVALFLFSFAIRAIGAVASSVLMAFVPSVTAVLALVFNNEVPNSLQWLGIACCSIGLIIYSSWDIFRKKITRPKNR</sequence>
<dbReference type="SUPFAM" id="SSF103481">
    <property type="entry name" value="Multidrug resistance efflux transporter EmrE"/>
    <property type="match status" value="2"/>
</dbReference>
<proteinExistence type="inferred from homology"/>
<evidence type="ECO:0000259" key="7">
    <source>
        <dbReference type="Pfam" id="PF00892"/>
    </source>
</evidence>
<dbReference type="Pfam" id="PF00892">
    <property type="entry name" value="EamA"/>
    <property type="match status" value="2"/>
</dbReference>
<dbReference type="AlphaFoldDB" id="A0AAW7X7W0"/>
<dbReference type="InterPro" id="IPR000620">
    <property type="entry name" value="EamA_dom"/>
</dbReference>
<protein>
    <submittedName>
        <fullName evidence="8">DMT family transporter</fullName>
    </submittedName>
</protein>
<evidence type="ECO:0000256" key="5">
    <source>
        <dbReference type="ARBA" id="ARBA00023136"/>
    </source>
</evidence>
<dbReference type="PANTHER" id="PTHR32322:SF2">
    <property type="entry name" value="EAMA DOMAIN-CONTAINING PROTEIN"/>
    <property type="match status" value="1"/>
</dbReference>
<dbReference type="GO" id="GO:0016020">
    <property type="term" value="C:membrane"/>
    <property type="evidence" value="ECO:0007669"/>
    <property type="project" value="UniProtKB-SubCell"/>
</dbReference>
<evidence type="ECO:0000256" key="3">
    <source>
        <dbReference type="ARBA" id="ARBA00022692"/>
    </source>
</evidence>
<accession>A0AAW7X7W0</accession>
<feature type="transmembrane region" description="Helical" evidence="6">
    <location>
        <begin position="255"/>
        <end position="273"/>
    </location>
</feature>
<reference evidence="8" key="1">
    <citation type="submission" date="2023-07" db="EMBL/GenBank/DDBJ databases">
        <title>Genome content predicts the carbon catabolic preferences of heterotrophic bacteria.</title>
        <authorList>
            <person name="Gralka M."/>
        </authorList>
    </citation>
    <scope>NUCLEOTIDE SEQUENCE</scope>
    <source>
        <strain evidence="8">I3M17_2</strain>
    </source>
</reference>
<evidence type="ECO:0000256" key="4">
    <source>
        <dbReference type="ARBA" id="ARBA00022989"/>
    </source>
</evidence>
<feature type="transmembrane region" description="Helical" evidence="6">
    <location>
        <begin position="104"/>
        <end position="125"/>
    </location>
</feature>
<dbReference type="InterPro" id="IPR050638">
    <property type="entry name" value="AA-Vitamin_Transporters"/>
</dbReference>
<dbReference type="InterPro" id="IPR037185">
    <property type="entry name" value="EmrE-like"/>
</dbReference>
<dbReference type="PANTHER" id="PTHR32322">
    <property type="entry name" value="INNER MEMBRANE TRANSPORTER"/>
    <property type="match status" value="1"/>
</dbReference>
<dbReference type="RefSeq" id="WP_303493281.1">
    <property type="nucleotide sequence ID" value="NZ_JAUOPB010000010.1"/>
</dbReference>
<comment type="similarity">
    <text evidence="2">Belongs to the EamA transporter family.</text>
</comment>
<feature type="domain" description="EamA" evidence="7">
    <location>
        <begin position="159"/>
        <end position="295"/>
    </location>
</feature>
<feature type="transmembrane region" description="Helical" evidence="6">
    <location>
        <begin position="188"/>
        <end position="207"/>
    </location>
</feature>
<feature type="transmembrane region" description="Helical" evidence="6">
    <location>
        <begin position="12"/>
        <end position="33"/>
    </location>
</feature>
<feature type="domain" description="EamA" evidence="7">
    <location>
        <begin position="16"/>
        <end position="147"/>
    </location>
</feature>